<accession>A0A2J8I468</accession>
<reference evidence="1 2" key="1">
    <citation type="submission" date="2018-01" db="EMBL/GenBank/DDBJ databases">
        <title>Draft genome sequences of six Vibrio diazotrophicus strains isolated from deep-sea sediments of the Baltic Sea.</title>
        <authorList>
            <person name="Castillo D."/>
            <person name="Vandieken V."/>
            <person name="Chiang O."/>
            <person name="Middelboe M."/>
        </authorList>
    </citation>
    <scope>NUCLEOTIDE SEQUENCE [LARGE SCALE GENOMIC DNA]</scope>
    <source>
        <strain evidence="1 2">60.27F</strain>
    </source>
</reference>
<name>A0A2J8I468_VIBDI</name>
<proteinExistence type="predicted"/>
<evidence type="ECO:0000313" key="1">
    <source>
        <dbReference type="EMBL" id="PNI05328.1"/>
    </source>
</evidence>
<protein>
    <submittedName>
        <fullName evidence="1">Uncharacterized protein</fullName>
    </submittedName>
</protein>
<dbReference type="Proteomes" id="UP000236449">
    <property type="component" value="Unassembled WGS sequence"/>
</dbReference>
<dbReference type="EMBL" id="POSK01000004">
    <property type="protein sequence ID" value="PNI05328.1"/>
    <property type="molecule type" value="Genomic_DNA"/>
</dbReference>
<gene>
    <name evidence="1" type="ORF">C1N32_08045</name>
</gene>
<dbReference type="AlphaFoldDB" id="A0A2J8I468"/>
<comment type="caution">
    <text evidence="1">The sequence shown here is derived from an EMBL/GenBank/DDBJ whole genome shotgun (WGS) entry which is preliminary data.</text>
</comment>
<sequence>MVINVVIVAYRLLVQEDKIMLVSRLSEEFITQKAKENWLSYWKYFSKSSHEKCSVPNCAKNHNQAIFVADPNDQEESIYVVPLCAEHGNKESSQLEILDNVELVPIGFTL</sequence>
<organism evidence="1 2">
    <name type="scientific">Vibrio diazotrophicus</name>
    <dbReference type="NCBI Taxonomy" id="685"/>
    <lineage>
        <taxon>Bacteria</taxon>
        <taxon>Pseudomonadati</taxon>
        <taxon>Pseudomonadota</taxon>
        <taxon>Gammaproteobacteria</taxon>
        <taxon>Vibrionales</taxon>
        <taxon>Vibrionaceae</taxon>
        <taxon>Vibrio</taxon>
    </lineage>
</organism>
<evidence type="ECO:0000313" key="2">
    <source>
        <dbReference type="Proteomes" id="UP000236449"/>
    </source>
</evidence>